<gene>
    <name evidence="1" type="ORF">RCOM_1992680</name>
</gene>
<accession>B9TNX3</accession>
<keyword evidence="2" id="KW-1185">Reference proteome</keyword>
<name>B9TNX3_RICCO</name>
<dbReference type="AlphaFoldDB" id="B9TNX3"/>
<dbReference type="Proteomes" id="UP000008311">
    <property type="component" value="Unassembled WGS sequence"/>
</dbReference>
<organism evidence="1 2">
    <name type="scientific">Ricinus communis</name>
    <name type="common">Castor bean</name>
    <dbReference type="NCBI Taxonomy" id="3988"/>
    <lineage>
        <taxon>Eukaryota</taxon>
        <taxon>Viridiplantae</taxon>
        <taxon>Streptophyta</taxon>
        <taxon>Embryophyta</taxon>
        <taxon>Tracheophyta</taxon>
        <taxon>Spermatophyta</taxon>
        <taxon>Magnoliopsida</taxon>
        <taxon>eudicotyledons</taxon>
        <taxon>Gunneridae</taxon>
        <taxon>Pentapetalae</taxon>
        <taxon>rosids</taxon>
        <taxon>fabids</taxon>
        <taxon>Malpighiales</taxon>
        <taxon>Euphorbiaceae</taxon>
        <taxon>Acalyphoideae</taxon>
        <taxon>Acalypheae</taxon>
        <taxon>Ricinus</taxon>
    </lineage>
</organism>
<proteinExistence type="predicted"/>
<protein>
    <submittedName>
        <fullName evidence="1">Uncharacterized protein</fullName>
    </submittedName>
</protein>
<dbReference type="InParanoid" id="B9TNX3"/>
<evidence type="ECO:0000313" key="2">
    <source>
        <dbReference type="Proteomes" id="UP000008311"/>
    </source>
</evidence>
<reference evidence="2" key="1">
    <citation type="journal article" date="2010" name="Nat. Biotechnol.">
        <title>Draft genome sequence of the oilseed species Ricinus communis.</title>
        <authorList>
            <person name="Chan A.P."/>
            <person name="Crabtree J."/>
            <person name="Zhao Q."/>
            <person name="Lorenzi H."/>
            <person name="Orvis J."/>
            <person name="Puiu D."/>
            <person name="Melake-Berhan A."/>
            <person name="Jones K.M."/>
            <person name="Redman J."/>
            <person name="Chen G."/>
            <person name="Cahoon E.B."/>
            <person name="Gedil M."/>
            <person name="Stanke M."/>
            <person name="Haas B.J."/>
            <person name="Wortman J.R."/>
            <person name="Fraser-Liggett C.M."/>
            <person name="Ravel J."/>
            <person name="Rabinowicz P.D."/>
        </authorList>
    </citation>
    <scope>NUCLEOTIDE SEQUENCE [LARGE SCALE GENOMIC DNA]</scope>
    <source>
        <strain evidence="2">cv. Hale</strain>
    </source>
</reference>
<sequence length="95" mass="10830">MWPIDERLAQQGVKHGRRRALRLLIRQHQHQGGAQGHIAQQRDDFDLQRGTHGALRWHEMTCHFTILGLSASTPEFTLLIQLCRASVASQQKAGR</sequence>
<evidence type="ECO:0000313" key="1">
    <source>
        <dbReference type="EMBL" id="EEF22440.1"/>
    </source>
</evidence>
<dbReference type="EMBL" id="EQ993865">
    <property type="protein sequence ID" value="EEF22440.1"/>
    <property type="molecule type" value="Genomic_DNA"/>
</dbReference>